<comment type="caution">
    <text evidence="3">The sequence shown here is derived from an EMBL/GenBank/DDBJ whole genome shotgun (WGS) entry which is preliminary data.</text>
</comment>
<dbReference type="GO" id="GO:0005737">
    <property type="term" value="C:cytoplasm"/>
    <property type="evidence" value="ECO:0007669"/>
    <property type="project" value="TreeGrafter"/>
</dbReference>
<evidence type="ECO:0000256" key="1">
    <source>
        <dbReference type="ARBA" id="ARBA00007409"/>
    </source>
</evidence>
<dbReference type="PANTHER" id="PTHR12289">
    <property type="entry name" value="METAXIN RELATED"/>
    <property type="match status" value="1"/>
</dbReference>
<organism evidence="3 4">
    <name type="scientific">Parathielavia hyrcaniae</name>
    <dbReference type="NCBI Taxonomy" id="113614"/>
    <lineage>
        <taxon>Eukaryota</taxon>
        <taxon>Fungi</taxon>
        <taxon>Dikarya</taxon>
        <taxon>Ascomycota</taxon>
        <taxon>Pezizomycotina</taxon>
        <taxon>Sordariomycetes</taxon>
        <taxon>Sordariomycetidae</taxon>
        <taxon>Sordariales</taxon>
        <taxon>Chaetomiaceae</taxon>
        <taxon>Parathielavia</taxon>
    </lineage>
</organism>
<dbReference type="Proteomes" id="UP001305647">
    <property type="component" value="Unassembled WGS sequence"/>
</dbReference>
<comment type="similarity">
    <text evidence="1">Belongs to the GST superfamily.</text>
</comment>
<dbReference type="InterPro" id="IPR040079">
    <property type="entry name" value="Glutathione_S-Trfase"/>
</dbReference>
<name>A0AAN6PX12_9PEZI</name>
<dbReference type="Pfam" id="PF17172">
    <property type="entry name" value="GST_N_4"/>
    <property type="match status" value="1"/>
</dbReference>
<dbReference type="CDD" id="cd03193">
    <property type="entry name" value="GST_C_Metaxin"/>
    <property type="match status" value="1"/>
</dbReference>
<evidence type="ECO:0000313" key="3">
    <source>
        <dbReference type="EMBL" id="KAK4096931.1"/>
    </source>
</evidence>
<evidence type="ECO:0000313" key="4">
    <source>
        <dbReference type="Proteomes" id="UP001305647"/>
    </source>
</evidence>
<dbReference type="AlphaFoldDB" id="A0AAN6PX12"/>
<dbReference type="InterPro" id="IPR012336">
    <property type="entry name" value="Thioredoxin-like_fold"/>
</dbReference>
<keyword evidence="4" id="KW-1185">Reference proteome</keyword>
<protein>
    <recommendedName>
        <fullName evidence="2">Thioredoxin-like fold domain-containing protein</fullName>
    </recommendedName>
</protein>
<reference evidence="3" key="2">
    <citation type="submission" date="2023-05" db="EMBL/GenBank/DDBJ databases">
        <authorList>
            <consortium name="Lawrence Berkeley National Laboratory"/>
            <person name="Steindorff A."/>
            <person name="Hensen N."/>
            <person name="Bonometti L."/>
            <person name="Westerberg I."/>
            <person name="Brannstrom I.O."/>
            <person name="Guillou S."/>
            <person name="Cros-Aarteil S."/>
            <person name="Calhoun S."/>
            <person name="Haridas S."/>
            <person name="Kuo A."/>
            <person name="Mondo S."/>
            <person name="Pangilinan J."/>
            <person name="Riley R."/>
            <person name="Labutti K."/>
            <person name="Andreopoulos B."/>
            <person name="Lipzen A."/>
            <person name="Chen C."/>
            <person name="Yanf M."/>
            <person name="Daum C."/>
            <person name="Ng V."/>
            <person name="Clum A."/>
            <person name="Ohm R."/>
            <person name="Martin F."/>
            <person name="Silar P."/>
            <person name="Natvig D."/>
            <person name="Lalanne C."/>
            <person name="Gautier V."/>
            <person name="Ament-Velasquez S.L."/>
            <person name="Kruys A."/>
            <person name="Hutchinson M.I."/>
            <person name="Powell A.J."/>
            <person name="Barry K."/>
            <person name="Miller A.N."/>
            <person name="Grigoriev I.V."/>
            <person name="Debuchy R."/>
            <person name="Gladieux P."/>
            <person name="Thoren M.H."/>
            <person name="Johannesson H."/>
        </authorList>
    </citation>
    <scope>NUCLEOTIDE SEQUENCE</scope>
    <source>
        <strain evidence="3">CBS 757.83</strain>
    </source>
</reference>
<proteinExistence type="inferred from homology"/>
<dbReference type="PANTHER" id="PTHR12289:SF41">
    <property type="entry name" value="FAILED AXON CONNECTIONS-RELATED"/>
    <property type="match status" value="1"/>
</dbReference>
<sequence>MTARNSPASPTISLFRGFPVDTSYTPSPFVNKLELRLRLGGVCYHVEEGSISRAPRGRIPYVKHEPAAAGANSQSHVEMLPDSTLIPRKLIEYNYMDDLNAALTPAERAKDLAVRALVEEKVYFYTLWIDNYYPTRDTILRVPLPIRAILGLYFYHDIKYRLKGQGALLLTHDEVVAFELEAWEAINQMLVESRQTWQEAGRTGPFWILGGTAPTEADATVFGFVIAYLDSKMAPATDRIIQGRFPVIVEYVRRIHERYFPEYTPRAAFGRKETVA</sequence>
<feature type="domain" description="Thioredoxin-like fold" evidence="2">
    <location>
        <begin position="28"/>
        <end position="128"/>
    </location>
</feature>
<reference evidence="3" key="1">
    <citation type="journal article" date="2023" name="Mol. Phylogenet. Evol.">
        <title>Genome-scale phylogeny and comparative genomics of the fungal order Sordariales.</title>
        <authorList>
            <person name="Hensen N."/>
            <person name="Bonometti L."/>
            <person name="Westerberg I."/>
            <person name="Brannstrom I.O."/>
            <person name="Guillou S."/>
            <person name="Cros-Aarteil S."/>
            <person name="Calhoun S."/>
            <person name="Haridas S."/>
            <person name="Kuo A."/>
            <person name="Mondo S."/>
            <person name="Pangilinan J."/>
            <person name="Riley R."/>
            <person name="LaButti K."/>
            <person name="Andreopoulos B."/>
            <person name="Lipzen A."/>
            <person name="Chen C."/>
            <person name="Yan M."/>
            <person name="Daum C."/>
            <person name="Ng V."/>
            <person name="Clum A."/>
            <person name="Steindorff A."/>
            <person name="Ohm R.A."/>
            <person name="Martin F."/>
            <person name="Silar P."/>
            <person name="Natvig D.O."/>
            <person name="Lalanne C."/>
            <person name="Gautier V."/>
            <person name="Ament-Velasquez S.L."/>
            <person name="Kruys A."/>
            <person name="Hutchinson M.I."/>
            <person name="Powell A.J."/>
            <person name="Barry K."/>
            <person name="Miller A.N."/>
            <person name="Grigoriev I.V."/>
            <person name="Debuchy R."/>
            <person name="Gladieux P."/>
            <person name="Hiltunen Thoren M."/>
            <person name="Johannesson H."/>
        </authorList>
    </citation>
    <scope>NUCLEOTIDE SEQUENCE</scope>
    <source>
        <strain evidence="3">CBS 757.83</strain>
    </source>
</reference>
<gene>
    <name evidence="3" type="ORF">N658DRAFT_435135</name>
</gene>
<dbReference type="InterPro" id="IPR050931">
    <property type="entry name" value="Mito_Protein_Transport_Metaxin"/>
</dbReference>
<dbReference type="EMBL" id="MU863691">
    <property type="protein sequence ID" value="KAK4096931.1"/>
    <property type="molecule type" value="Genomic_DNA"/>
</dbReference>
<evidence type="ECO:0000259" key="2">
    <source>
        <dbReference type="Pfam" id="PF17172"/>
    </source>
</evidence>
<dbReference type="SFLD" id="SFLDG01180">
    <property type="entry name" value="SUF1"/>
    <property type="match status" value="1"/>
</dbReference>
<dbReference type="SFLD" id="SFLDS00019">
    <property type="entry name" value="Glutathione_Transferase_(cytos"/>
    <property type="match status" value="1"/>
</dbReference>
<accession>A0AAN6PX12</accession>